<evidence type="ECO:0000256" key="3">
    <source>
        <dbReference type="SAM" id="SignalP"/>
    </source>
</evidence>
<keyword evidence="3" id="KW-0732">Signal</keyword>
<evidence type="ECO:0000313" key="4">
    <source>
        <dbReference type="Proteomes" id="UP001652625"/>
    </source>
</evidence>
<proteinExistence type="predicted"/>
<evidence type="ECO:0000313" key="5">
    <source>
        <dbReference type="RefSeq" id="XP_065669863.1"/>
    </source>
</evidence>
<reference evidence="5" key="1">
    <citation type="submission" date="2025-08" db="UniProtKB">
        <authorList>
            <consortium name="RefSeq"/>
        </authorList>
    </citation>
    <scope>IDENTIFICATION</scope>
</reference>
<feature type="compositionally biased region" description="Low complexity" evidence="1">
    <location>
        <begin position="234"/>
        <end position="248"/>
    </location>
</feature>
<name>A0ABM4D6D9_HYDVU</name>
<dbReference type="GeneID" id="101238080"/>
<feature type="chain" id="PRO_5047202132" evidence="3">
    <location>
        <begin position="17"/>
        <end position="447"/>
    </location>
</feature>
<evidence type="ECO:0000256" key="2">
    <source>
        <dbReference type="SAM" id="Phobius"/>
    </source>
</evidence>
<evidence type="ECO:0000256" key="1">
    <source>
        <dbReference type="SAM" id="MobiDB-lite"/>
    </source>
</evidence>
<protein>
    <submittedName>
        <fullName evidence="5">Uncharacterized protein LOC101238080 isoform X2</fullName>
    </submittedName>
</protein>
<organism evidence="4 5">
    <name type="scientific">Hydra vulgaris</name>
    <name type="common">Hydra</name>
    <name type="synonym">Hydra attenuata</name>
    <dbReference type="NCBI Taxonomy" id="6087"/>
    <lineage>
        <taxon>Eukaryota</taxon>
        <taxon>Metazoa</taxon>
        <taxon>Cnidaria</taxon>
        <taxon>Hydrozoa</taxon>
        <taxon>Hydroidolina</taxon>
        <taxon>Anthoathecata</taxon>
        <taxon>Aplanulata</taxon>
        <taxon>Hydridae</taxon>
        <taxon>Hydra</taxon>
    </lineage>
</organism>
<feature type="region of interest" description="Disordered" evidence="1">
    <location>
        <begin position="214"/>
        <end position="275"/>
    </location>
</feature>
<keyword evidence="4" id="KW-1185">Reference proteome</keyword>
<feature type="compositionally biased region" description="Polar residues" evidence="1">
    <location>
        <begin position="214"/>
        <end position="233"/>
    </location>
</feature>
<gene>
    <name evidence="5" type="primary">LOC101238080</name>
</gene>
<feature type="compositionally biased region" description="Polar residues" evidence="1">
    <location>
        <begin position="249"/>
        <end position="265"/>
    </location>
</feature>
<keyword evidence="2" id="KW-0472">Membrane</keyword>
<feature type="signal peptide" evidence="3">
    <location>
        <begin position="1"/>
        <end position="16"/>
    </location>
</feature>
<sequence length="447" mass="50149">MANWKIFYFLLTYVKSQTLIVNRNSTGDTLKCDTSVRCSELSAKQISKSLCLCSNSGTILTPSNRCSTNGGCKFYIYPLKTSIYTISYKQNLNAVLKSSDTVNSEKITSVQILNQNMEWEYLSFHGFSLVRGGALMLTNNRYSKGELLKINLNYKSNNNQSDESCVMIKIEGDRYWKNSDLAKPICGAVEKPTAYTIARFNQTEKTTIFHTKTAFAESTTKSKPSTQPRTLNPNPETQTTTASSTPNTKIKTTSADKQFNNMPQNETHDTQTKSASFTTSILAETATPSLHNKVASTSKVIGLTVTAVFLLIIVLFATLCIVICVKRRKTKPSLQKSSEPDIQEESPYDSAEGYTAFQNQNYLASIPLCEQSKLKTEIKTNIDERQKNQNVDEGEYSTLFQTDLPKKNMNKEYFSLENNSSNYSSLNDNNEITSYTSLNQPEYQCIN</sequence>
<feature type="transmembrane region" description="Helical" evidence="2">
    <location>
        <begin position="300"/>
        <end position="325"/>
    </location>
</feature>
<accession>A0ABM4D6D9</accession>
<dbReference type="RefSeq" id="XP_065669863.1">
    <property type="nucleotide sequence ID" value="XM_065813791.1"/>
</dbReference>
<keyword evidence="2" id="KW-1133">Transmembrane helix</keyword>
<dbReference type="Proteomes" id="UP001652625">
    <property type="component" value="Chromosome 12"/>
</dbReference>
<keyword evidence="2" id="KW-0812">Transmembrane</keyword>